<dbReference type="Proteomes" id="UP001164819">
    <property type="component" value="Chromosome"/>
</dbReference>
<evidence type="ECO:0000256" key="4">
    <source>
        <dbReference type="ARBA" id="ARBA00023288"/>
    </source>
</evidence>
<keyword evidence="2" id="KW-0472">Membrane</keyword>
<feature type="chain" id="PRO_5044698179" evidence="5">
    <location>
        <begin position="22"/>
        <end position="114"/>
    </location>
</feature>
<evidence type="ECO:0000313" key="8">
    <source>
        <dbReference type="EMBL" id="WAV96710.1"/>
    </source>
</evidence>
<accession>A0A9E9NSZ2</accession>
<feature type="signal peptide" evidence="5">
    <location>
        <begin position="1"/>
        <end position="21"/>
    </location>
</feature>
<dbReference type="RefSeq" id="WP_269264188.1">
    <property type="nucleotide sequence ID" value="NZ_CP098248.1"/>
</dbReference>
<dbReference type="Pfam" id="PF09864">
    <property type="entry name" value="MliC"/>
    <property type="match status" value="1"/>
</dbReference>
<dbReference type="SUPFAM" id="SSF141488">
    <property type="entry name" value="YdhA-like"/>
    <property type="match status" value="1"/>
</dbReference>
<dbReference type="Proteomes" id="UP001164794">
    <property type="component" value="Chromosome"/>
</dbReference>
<evidence type="ECO:0000256" key="3">
    <source>
        <dbReference type="ARBA" id="ARBA00023139"/>
    </source>
</evidence>
<sequence length="114" mass="12671">MKRLLLLLLLPLAACSTPDSNDINQNLLPLPPKAISYQCDSGNRIIVTYPTTESAEILYKQEEIPMQIAVSASGARYTGEDLIWWTKGQDGTLFKADTNQETGDLLERCTQVLK</sequence>
<protein>
    <submittedName>
        <fullName evidence="7">MliC family protein</fullName>
    </submittedName>
</protein>
<dbReference type="EMBL" id="CP098251">
    <property type="protein sequence ID" value="WAV90930.1"/>
    <property type="molecule type" value="Genomic_DNA"/>
</dbReference>
<feature type="domain" description="C-type lysozyme inhibitor" evidence="6">
    <location>
        <begin position="37"/>
        <end position="100"/>
    </location>
</feature>
<evidence type="ECO:0000256" key="2">
    <source>
        <dbReference type="ARBA" id="ARBA00023136"/>
    </source>
</evidence>
<evidence type="ECO:0000259" key="6">
    <source>
        <dbReference type="Pfam" id="PF09864"/>
    </source>
</evidence>
<evidence type="ECO:0000256" key="5">
    <source>
        <dbReference type="SAM" id="SignalP"/>
    </source>
</evidence>
<dbReference type="InterPro" id="IPR018660">
    <property type="entry name" value="MliC"/>
</dbReference>
<keyword evidence="4" id="KW-0449">Lipoprotein</keyword>
<reference evidence="8" key="1">
    <citation type="journal article" date="2022" name="Front. Microbiol.">
        <title>New perspectives on an old grouping: The genomic and phenotypic variability of Oxalobacter formigenes and the implications for calcium oxalate stone prevention.</title>
        <authorList>
            <person name="Chmiel J.A."/>
            <person name="Carr C."/>
            <person name="Stuivenberg G.A."/>
            <person name="Venema R."/>
            <person name="Chanyi R.M."/>
            <person name="Al K.F."/>
            <person name="Giguere D."/>
            <person name="Say H."/>
            <person name="Akouris P.P."/>
            <person name="Dominguez Romero S.A."/>
            <person name="Kwong A."/>
            <person name="Tai V."/>
            <person name="Koval S.F."/>
            <person name="Razvi H."/>
            <person name="Bjazevic J."/>
            <person name="Burton J.P."/>
        </authorList>
    </citation>
    <scope>NUCLEOTIDE SEQUENCE</scope>
    <source>
        <strain evidence="8">HOxNP-1</strain>
    </source>
</reference>
<dbReference type="Gene3D" id="2.40.128.200">
    <property type="match status" value="1"/>
</dbReference>
<keyword evidence="9" id="KW-1185">Reference proteome</keyword>
<proteinExistence type="predicted"/>
<keyword evidence="3" id="KW-0564">Palmitate</keyword>
<evidence type="ECO:0000313" key="7">
    <source>
        <dbReference type="EMBL" id="WAV90930.1"/>
    </source>
</evidence>
<dbReference type="AlphaFoldDB" id="A0A9E9NSZ2"/>
<evidence type="ECO:0000313" key="9">
    <source>
        <dbReference type="Proteomes" id="UP001164794"/>
    </source>
</evidence>
<name>A0A9E9NSZ2_9BURK</name>
<dbReference type="EMBL" id="CP098248">
    <property type="protein sequence ID" value="WAV96710.1"/>
    <property type="molecule type" value="Genomic_DNA"/>
</dbReference>
<evidence type="ECO:0000256" key="1">
    <source>
        <dbReference type="ARBA" id="ARBA00022729"/>
    </source>
</evidence>
<dbReference type="InterPro" id="IPR036328">
    <property type="entry name" value="MliC_sf"/>
</dbReference>
<gene>
    <name evidence="8" type="ORF">NB645_07745</name>
    <name evidence="7" type="ORF">NB646_08875</name>
</gene>
<organism evidence="7">
    <name type="scientific">Oxalobacter aliiformigenes</name>
    <dbReference type="NCBI Taxonomy" id="2946593"/>
    <lineage>
        <taxon>Bacteria</taxon>
        <taxon>Pseudomonadati</taxon>
        <taxon>Pseudomonadota</taxon>
        <taxon>Betaproteobacteria</taxon>
        <taxon>Burkholderiales</taxon>
        <taxon>Oxalobacteraceae</taxon>
        <taxon>Oxalobacter</taxon>
    </lineage>
</organism>
<keyword evidence="1 5" id="KW-0732">Signal</keyword>
<reference evidence="7" key="2">
    <citation type="journal article" date="2022" name="Front. Microbiol.">
        <title>New perspectives on an old grouping: The genomic and phenotypic variability of Oxalobacter formigenes and the implications for calcium oxalate stone prevention.</title>
        <authorList>
            <person name="Chmiel J.A."/>
            <person name="Carr C."/>
            <person name="Stuivenberg G.A."/>
            <person name="Venema R."/>
            <person name="Chanyi R.M."/>
            <person name="Al K.F."/>
            <person name="Giguere D."/>
            <person name="Say H."/>
            <person name="Akouris P.P."/>
            <person name="Dominguez Romero S.A."/>
            <person name="Kwong A."/>
            <person name="Tai V."/>
            <person name="Koval S.F."/>
            <person name="Razvi H."/>
            <person name="Bjazevic J."/>
            <person name="Burton J.P."/>
        </authorList>
    </citation>
    <scope>NUCLEOTIDE SEQUENCE</scope>
    <source>
        <strain evidence="7">OxK</strain>
    </source>
</reference>